<accession>A0ABQ9H383</accession>
<dbReference type="Gene3D" id="2.10.110.10">
    <property type="entry name" value="Cysteine Rich Protein"/>
    <property type="match status" value="1"/>
</dbReference>
<dbReference type="SUPFAM" id="SSF57716">
    <property type="entry name" value="Glucocorticoid receptor-like (DNA-binding domain)"/>
    <property type="match status" value="1"/>
</dbReference>
<comment type="caution">
    <text evidence="1">The sequence shown here is derived from an EMBL/GenBank/DDBJ whole genome shotgun (WGS) entry which is preliminary data.</text>
</comment>
<protein>
    <recommendedName>
        <fullName evidence="3">LIM zinc-binding domain-containing protein</fullName>
    </recommendedName>
</protein>
<dbReference type="EMBL" id="JARBHB010000007">
    <property type="protein sequence ID" value="KAJ8878761.1"/>
    <property type="molecule type" value="Genomic_DNA"/>
</dbReference>
<reference evidence="1 2" key="1">
    <citation type="submission" date="2023-02" db="EMBL/GenBank/DDBJ databases">
        <title>LHISI_Scaffold_Assembly.</title>
        <authorList>
            <person name="Stuart O.P."/>
            <person name="Cleave R."/>
            <person name="Magrath M.J.L."/>
            <person name="Mikheyev A.S."/>
        </authorList>
    </citation>
    <scope>NUCLEOTIDE SEQUENCE [LARGE SCALE GENOMIC DNA]</scope>
    <source>
        <strain evidence="1">Daus_M_001</strain>
        <tissue evidence="1">Leg muscle</tissue>
    </source>
</reference>
<keyword evidence="2" id="KW-1185">Reference proteome</keyword>
<evidence type="ECO:0000313" key="1">
    <source>
        <dbReference type="EMBL" id="KAJ8878761.1"/>
    </source>
</evidence>
<sequence>MVARRQAGSKSCWARHLQPALSGLARGEKSGCVINGRWRTLCAASVPSRPPKQSAVARPFAPHASEIARPTSILGAARWCRVQSGNDYGMHALRDRHSKLFRGGSPVAASQCTLQPAAYPTTNRPRYVASRLRRGGTVRHSPSSVPCAVRTVMPGARIPAAPTRDCDVMWSAFEPRRVTILCTSSSAHRLDRSTPTKMKRAQFPAGSLRIFASGNRAGRCRWSADFLGDLPFLPPLRSGTASFSPHFALMIESAIQARRNATAGGTRDRRSAVSSVTIPTCENPGVARPGIEPSSPWWEASSLAAQPQRPLVSRLHALPSRRYVRALVHAPQSVSTTTTFVFTAVTPAGCVEWGRPVRDARIGLSGRGGVGGEYVTLPEAVRHIWSGRASRRRLALAAGQAAFPRMRGQQRTWWPPAAPLVAWVLCRELYLAFWKLAARSQGTCVHKGGAEVVEMPFKPIENPKCPKCGKSVYAAEERVAGGLKWHKMCFKCGAMVAERLVRSPPTKENRVQSPAGSPDFCKWELCQTMPLIGGFSLGVTVSPTPSFQHRFTFTSITLIGSQDLAVKSRPNLFTHSTRIKSKTLIHC</sequence>
<dbReference type="Proteomes" id="UP001159363">
    <property type="component" value="Chromosome 6"/>
</dbReference>
<evidence type="ECO:0000313" key="2">
    <source>
        <dbReference type="Proteomes" id="UP001159363"/>
    </source>
</evidence>
<gene>
    <name evidence="1" type="ORF">PR048_019347</name>
</gene>
<organism evidence="1 2">
    <name type="scientific">Dryococelus australis</name>
    <dbReference type="NCBI Taxonomy" id="614101"/>
    <lineage>
        <taxon>Eukaryota</taxon>
        <taxon>Metazoa</taxon>
        <taxon>Ecdysozoa</taxon>
        <taxon>Arthropoda</taxon>
        <taxon>Hexapoda</taxon>
        <taxon>Insecta</taxon>
        <taxon>Pterygota</taxon>
        <taxon>Neoptera</taxon>
        <taxon>Polyneoptera</taxon>
        <taxon>Phasmatodea</taxon>
        <taxon>Verophasmatodea</taxon>
        <taxon>Anareolatae</taxon>
        <taxon>Phasmatidae</taxon>
        <taxon>Eurycanthinae</taxon>
        <taxon>Dryococelus</taxon>
    </lineage>
</organism>
<name>A0ABQ9H383_9NEOP</name>
<proteinExistence type="predicted"/>
<evidence type="ECO:0008006" key="3">
    <source>
        <dbReference type="Google" id="ProtNLM"/>
    </source>
</evidence>